<keyword evidence="3" id="KW-0408">Iron</keyword>
<dbReference type="InterPro" id="IPR012312">
    <property type="entry name" value="Hemerythrin-like"/>
</dbReference>
<evidence type="ECO:0000256" key="3">
    <source>
        <dbReference type="ARBA" id="ARBA00023004"/>
    </source>
</evidence>
<dbReference type="EMBL" id="FNBU01000001">
    <property type="protein sequence ID" value="SDF03312.1"/>
    <property type="molecule type" value="Genomic_DNA"/>
</dbReference>
<dbReference type="Proteomes" id="UP000243333">
    <property type="component" value="Unassembled WGS sequence"/>
</dbReference>
<dbReference type="NCBIfam" id="NF033749">
    <property type="entry name" value="bact_hemeryth"/>
    <property type="match status" value="1"/>
</dbReference>
<evidence type="ECO:0000313" key="6">
    <source>
        <dbReference type="Proteomes" id="UP000243333"/>
    </source>
</evidence>
<sequence length="138" mass="16081">MNWNAKFATGIGTIDAQHRRLFEICGELQDLAEKAKTEDRYEQIRLVLKDLTDYTVAHFGLEEKYMQESGYSERDYAYHKMEHDAFVAKVSKILDGDWEDNQHQTVSKLLVFVTAWIKAHILDTDMKYVATLKAKGYK</sequence>
<proteinExistence type="inferred from homology"/>
<evidence type="ECO:0000256" key="2">
    <source>
        <dbReference type="ARBA" id="ARBA00022723"/>
    </source>
</evidence>
<name>A0A1G7HS99_9FIRM</name>
<dbReference type="STRING" id="1123285.SAMN05660235_00236"/>
<reference evidence="6" key="1">
    <citation type="submission" date="2016-10" db="EMBL/GenBank/DDBJ databases">
        <authorList>
            <person name="Varghese N."/>
            <person name="Submissions S."/>
        </authorList>
    </citation>
    <scope>NUCLEOTIDE SEQUENCE [LARGE SCALE GENOMIC DNA]</scope>
    <source>
        <strain evidence="6">DSM 23256</strain>
    </source>
</reference>
<dbReference type="Pfam" id="PF01814">
    <property type="entry name" value="Hemerythrin"/>
    <property type="match status" value="1"/>
</dbReference>
<dbReference type="CDD" id="cd12107">
    <property type="entry name" value="Hemerythrin"/>
    <property type="match status" value="1"/>
</dbReference>
<gene>
    <name evidence="5" type="ORF">SAMN05660235_00236</name>
</gene>
<dbReference type="NCBIfam" id="TIGR02481">
    <property type="entry name" value="hemeryth_dom"/>
    <property type="match status" value="1"/>
</dbReference>
<accession>A0A1G7HS99</accession>
<keyword evidence="6" id="KW-1185">Reference proteome</keyword>
<protein>
    <submittedName>
        <fullName evidence="5">Hemerythrin</fullName>
    </submittedName>
</protein>
<dbReference type="PANTHER" id="PTHR37164:SF1">
    <property type="entry name" value="BACTERIOHEMERYTHRIN"/>
    <property type="match status" value="1"/>
</dbReference>
<dbReference type="SUPFAM" id="SSF47188">
    <property type="entry name" value="Hemerythrin-like"/>
    <property type="match status" value="1"/>
</dbReference>
<dbReference type="InterPro" id="IPR035938">
    <property type="entry name" value="Hemerythrin-like_sf"/>
</dbReference>
<dbReference type="RefSeq" id="WP_093687296.1">
    <property type="nucleotide sequence ID" value="NZ_FNBU01000001.1"/>
</dbReference>
<feature type="domain" description="Hemerythrin-like" evidence="4">
    <location>
        <begin position="9"/>
        <end position="130"/>
    </location>
</feature>
<dbReference type="InterPro" id="IPR050669">
    <property type="entry name" value="Hemerythrin"/>
</dbReference>
<dbReference type="GO" id="GO:0046872">
    <property type="term" value="F:metal ion binding"/>
    <property type="evidence" value="ECO:0007669"/>
    <property type="project" value="UniProtKB-KW"/>
</dbReference>
<dbReference type="InterPro" id="IPR012827">
    <property type="entry name" value="Hemerythrin_metal-bd"/>
</dbReference>
<dbReference type="Gene3D" id="1.20.120.50">
    <property type="entry name" value="Hemerythrin-like"/>
    <property type="match status" value="1"/>
</dbReference>
<keyword evidence="2" id="KW-0479">Metal-binding</keyword>
<evidence type="ECO:0000259" key="4">
    <source>
        <dbReference type="Pfam" id="PF01814"/>
    </source>
</evidence>
<organism evidence="5 6">
    <name type="scientific">Sporolituus thermophilus DSM 23256</name>
    <dbReference type="NCBI Taxonomy" id="1123285"/>
    <lineage>
        <taxon>Bacteria</taxon>
        <taxon>Bacillati</taxon>
        <taxon>Bacillota</taxon>
        <taxon>Negativicutes</taxon>
        <taxon>Selenomonadales</taxon>
        <taxon>Sporomusaceae</taxon>
        <taxon>Sporolituus</taxon>
    </lineage>
</organism>
<dbReference type="OrthoDB" id="9797092at2"/>
<evidence type="ECO:0000313" key="5">
    <source>
        <dbReference type="EMBL" id="SDF03312.1"/>
    </source>
</evidence>
<evidence type="ECO:0000256" key="1">
    <source>
        <dbReference type="ARBA" id="ARBA00010587"/>
    </source>
</evidence>
<dbReference type="PANTHER" id="PTHR37164">
    <property type="entry name" value="BACTERIOHEMERYTHRIN"/>
    <property type="match status" value="1"/>
</dbReference>
<comment type="similarity">
    <text evidence="1">Belongs to the hemerythrin family.</text>
</comment>
<dbReference type="AlphaFoldDB" id="A0A1G7HS99"/>